<dbReference type="Proteomes" id="UP000830375">
    <property type="component" value="Unassembled WGS sequence"/>
</dbReference>
<dbReference type="PROSITE" id="PS50007">
    <property type="entry name" value="PIPLC_X_DOMAIN"/>
    <property type="match status" value="2"/>
</dbReference>
<dbReference type="SMART" id="SM00148">
    <property type="entry name" value="PLCXc"/>
    <property type="match status" value="1"/>
</dbReference>
<name>A0ABQ8MP75_LABRO</name>
<proteinExistence type="predicted"/>
<gene>
    <name evidence="2" type="ORF">H4Q32_012231</name>
</gene>
<evidence type="ECO:0000313" key="2">
    <source>
        <dbReference type="EMBL" id="KAI2663658.1"/>
    </source>
</evidence>
<organism evidence="2 3">
    <name type="scientific">Labeo rohita</name>
    <name type="common">Indian major carp</name>
    <name type="synonym">Cyprinus rohita</name>
    <dbReference type="NCBI Taxonomy" id="84645"/>
    <lineage>
        <taxon>Eukaryota</taxon>
        <taxon>Metazoa</taxon>
        <taxon>Chordata</taxon>
        <taxon>Craniata</taxon>
        <taxon>Vertebrata</taxon>
        <taxon>Euteleostomi</taxon>
        <taxon>Actinopterygii</taxon>
        <taxon>Neopterygii</taxon>
        <taxon>Teleostei</taxon>
        <taxon>Ostariophysi</taxon>
        <taxon>Cypriniformes</taxon>
        <taxon>Cyprinidae</taxon>
        <taxon>Labeoninae</taxon>
        <taxon>Labeonini</taxon>
        <taxon>Labeo</taxon>
    </lineage>
</organism>
<dbReference type="InterPro" id="IPR051057">
    <property type="entry name" value="PI-PLC_domain"/>
</dbReference>
<protein>
    <submittedName>
        <fullName evidence="2">PI-PLC X domain-containing protein 1</fullName>
    </submittedName>
</protein>
<dbReference type="PANTHER" id="PTHR13593:SF131">
    <property type="entry name" value="PI-PLC X DOMAIN-CONTAINING PROTEIN 1"/>
    <property type="match status" value="1"/>
</dbReference>
<keyword evidence="3" id="KW-1185">Reference proteome</keyword>
<dbReference type="PANTHER" id="PTHR13593">
    <property type="match status" value="1"/>
</dbReference>
<dbReference type="Pfam" id="PF00388">
    <property type="entry name" value="PI-PLC-X"/>
    <property type="match status" value="1"/>
</dbReference>
<evidence type="ECO:0000259" key="1">
    <source>
        <dbReference type="SMART" id="SM00148"/>
    </source>
</evidence>
<dbReference type="InterPro" id="IPR000909">
    <property type="entry name" value="PLipase_C_PInositol-sp_X_dom"/>
</dbReference>
<dbReference type="InterPro" id="IPR042158">
    <property type="entry name" value="PLCXD1/2/3"/>
</dbReference>
<dbReference type="InterPro" id="IPR017946">
    <property type="entry name" value="PLC-like_Pdiesterase_TIM-brl"/>
</dbReference>
<evidence type="ECO:0000313" key="3">
    <source>
        <dbReference type="Proteomes" id="UP000830375"/>
    </source>
</evidence>
<comment type="caution">
    <text evidence="2">The sequence shown here is derived from an EMBL/GenBank/DDBJ whole genome shotgun (WGS) entry which is preliminary data.</text>
</comment>
<dbReference type="Gene3D" id="3.20.20.190">
    <property type="entry name" value="Phosphatidylinositol (PI) phosphodiesterase"/>
    <property type="match status" value="2"/>
</dbReference>
<reference evidence="2 3" key="1">
    <citation type="submission" date="2022-01" db="EMBL/GenBank/DDBJ databases">
        <title>A high-quality chromosome-level genome assembly of rohu carp, Labeo rohita.</title>
        <authorList>
            <person name="Arick M.A. II"/>
            <person name="Hsu C.-Y."/>
            <person name="Magbanua Z."/>
            <person name="Pechanova O."/>
            <person name="Grover C."/>
            <person name="Miller E."/>
            <person name="Thrash A."/>
            <person name="Ezzel L."/>
            <person name="Alam S."/>
            <person name="Benzie J."/>
            <person name="Hamilton M."/>
            <person name="Karsi A."/>
            <person name="Lawrence M.L."/>
            <person name="Peterson D.G."/>
        </authorList>
    </citation>
    <scope>NUCLEOTIDE SEQUENCE [LARGE SCALE GENOMIC DNA]</scope>
    <source>
        <strain evidence="3">BAU-BD-2019</strain>
        <tissue evidence="2">Blood</tissue>
    </source>
</reference>
<dbReference type="EMBL" id="JACTAM010000006">
    <property type="protein sequence ID" value="KAI2663658.1"/>
    <property type="molecule type" value="Genomic_DNA"/>
</dbReference>
<feature type="domain" description="Phosphatidylinositol-specific phospholipase C X" evidence="1">
    <location>
        <begin position="43"/>
        <end position="183"/>
    </location>
</feature>
<sequence>MTSEVSQVSLSELPMENWMAHLPSALWDTPLCYMAIPVDLTQPDMLQKLDKYMKPIIRPFVYKWAIAQESSIREQLDSGVRYCDLRIAHRPNDRSNDLYFYHGVYTTITVEMILKEIREWLDVHPKEVVILSFSHFLGLNQELHTLLVSTIKSVFDSKLCPKMECVTLRKLWSQGHQVIVSYEHHIANCHRELWFHIPYWWANKCKAEALIEEFERRKQNGRPGGFFVTGINLTEDLKYICSHPTESLKDMVMSTYPTLLSWVKQQKPGSNAGSLNIIAGDFVTESRFIPTSVKRDKLRQHETRKYRGSHDAMSYCLDITSPLLRSESDTFRLLDGVQNIVEQLTAGIRYFDLRIAHKQYDPSNELYFTHVIYTHATVVETLQTVASWLESHPKEIIILACSHFEGMDFKRHEEFIYSLKKILGSKLCPHNEAILTLRSLWTSGYQVVLSYEDQSASRHKELWPPIPYLWANKPSAEELIHYLECQKRLGRPDGFFVAGLNLTTDRCFITSHPRVSLRTLTMENWNRVKEWLEDQKPGAESTCLNIIAGDFIGPVPFCSLVIALNKKLL</sequence>
<dbReference type="CDD" id="cd08616">
    <property type="entry name" value="PI-PLCXD1c"/>
    <property type="match status" value="2"/>
</dbReference>
<accession>A0ABQ8MP75</accession>
<dbReference type="SUPFAM" id="SSF51695">
    <property type="entry name" value="PLC-like phosphodiesterases"/>
    <property type="match status" value="2"/>
</dbReference>